<accession>A0ABU0XT57</accession>
<proteinExistence type="predicted"/>
<evidence type="ECO:0008006" key="3">
    <source>
        <dbReference type="Google" id="ProtNLM"/>
    </source>
</evidence>
<reference evidence="1 2" key="1">
    <citation type="submission" date="2023-08" db="EMBL/GenBank/DDBJ databases">
        <title>Draft genome sequence of Janthinobacterium lividum.</title>
        <authorList>
            <person name="Chun B.H."/>
            <person name="Lee Y."/>
        </authorList>
    </citation>
    <scope>NUCLEOTIDE SEQUENCE [LARGE SCALE GENOMIC DNA]</scope>
    <source>
        <strain evidence="1 2">AMJK</strain>
    </source>
</reference>
<dbReference type="Proteomes" id="UP001237592">
    <property type="component" value="Unassembled WGS sequence"/>
</dbReference>
<comment type="caution">
    <text evidence="1">The sequence shown here is derived from an EMBL/GenBank/DDBJ whole genome shotgun (WGS) entry which is preliminary data.</text>
</comment>
<name>A0ABU0XT57_9BURK</name>
<dbReference type="EMBL" id="JAVFKP010000002">
    <property type="protein sequence ID" value="MDQ4626719.1"/>
    <property type="molecule type" value="Genomic_DNA"/>
</dbReference>
<dbReference type="RefSeq" id="WP_305049436.1">
    <property type="nucleotide sequence ID" value="NZ_JAVFKP010000002.1"/>
</dbReference>
<sequence>MESIETPLKEFVSILKDKQWHEVYEFHQTYHLSPVEIFRVIDVLLKNSIIDKVGYNIRIVDNLTNSQMAFLNRIQKTKRPLVLDLYEPNHLTRGGNRV</sequence>
<gene>
    <name evidence="1" type="ORF">RB624_12555</name>
</gene>
<evidence type="ECO:0000313" key="1">
    <source>
        <dbReference type="EMBL" id="MDQ4626719.1"/>
    </source>
</evidence>
<organism evidence="1 2">
    <name type="scientific">Janthinobacterium lividum</name>
    <dbReference type="NCBI Taxonomy" id="29581"/>
    <lineage>
        <taxon>Bacteria</taxon>
        <taxon>Pseudomonadati</taxon>
        <taxon>Pseudomonadota</taxon>
        <taxon>Betaproteobacteria</taxon>
        <taxon>Burkholderiales</taxon>
        <taxon>Oxalobacteraceae</taxon>
        <taxon>Janthinobacterium</taxon>
    </lineage>
</organism>
<protein>
    <recommendedName>
        <fullName evidence="3">MarR family transcriptional regulator</fullName>
    </recommendedName>
</protein>
<evidence type="ECO:0000313" key="2">
    <source>
        <dbReference type="Proteomes" id="UP001237592"/>
    </source>
</evidence>
<keyword evidence="2" id="KW-1185">Reference proteome</keyword>